<dbReference type="InterPro" id="IPR003703">
    <property type="entry name" value="Acyl_CoA_thio"/>
</dbReference>
<dbReference type="GO" id="GO:0047617">
    <property type="term" value="F:fatty acyl-CoA hydrolase activity"/>
    <property type="evidence" value="ECO:0007669"/>
    <property type="project" value="InterPro"/>
</dbReference>
<dbReference type="GO" id="GO:0006637">
    <property type="term" value="P:acyl-CoA metabolic process"/>
    <property type="evidence" value="ECO:0007669"/>
    <property type="project" value="InterPro"/>
</dbReference>
<dbReference type="AlphaFoldDB" id="A0A7I7L0F2"/>
<dbReference type="InterPro" id="IPR049450">
    <property type="entry name" value="ACOT8-like_C"/>
</dbReference>
<dbReference type="Gene3D" id="2.40.160.210">
    <property type="entry name" value="Acyl-CoA thioesterase, double hotdog domain"/>
    <property type="match status" value="1"/>
</dbReference>
<dbReference type="InterPro" id="IPR042171">
    <property type="entry name" value="Acyl-CoA_hotdog"/>
</dbReference>
<dbReference type="Pfam" id="PF20789">
    <property type="entry name" value="4HBT_3C"/>
    <property type="match status" value="1"/>
</dbReference>
<dbReference type="Proteomes" id="UP000465866">
    <property type="component" value="Chromosome"/>
</dbReference>
<dbReference type="Pfam" id="PF13622">
    <property type="entry name" value="4HBT_3"/>
    <property type="match status" value="1"/>
</dbReference>
<dbReference type="GO" id="GO:0009062">
    <property type="term" value="P:fatty acid catabolic process"/>
    <property type="evidence" value="ECO:0007669"/>
    <property type="project" value="TreeGrafter"/>
</dbReference>
<feature type="domain" description="Acyl-CoA thioesterase-like C-terminal" evidence="4">
    <location>
        <begin position="149"/>
        <end position="277"/>
    </location>
</feature>
<dbReference type="CDD" id="cd03445">
    <property type="entry name" value="Thioesterase_II_repeat2"/>
    <property type="match status" value="1"/>
</dbReference>
<feature type="domain" description="Acyl-CoA thioesterase-like N-terminal HotDog" evidence="3">
    <location>
        <begin position="46"/>
        <end position="114"/>
    </location>
</feature>
<dbReference type="EMBL" id="AP022569">
    <property type="protein sequence ID" value="BBX47459.1"/>
    <property type="molecule type" value="Genomic_DNA"/>
</dbReference>
<name>A0A7I7L0F2_9MYCO</name>
<dbReference type="InterPro" id="IPR049449">
    <property type="entry name" value="TesB_ACOT8-like_N"/>
</dbReference>
<organism evidence="5 6">
    <name type="scientific">Mycobacterium cookii</name>
    <dbReference type="NCBI Taxonomy" id="1775"/>
    <lineage>
        <taxon>Bacteria</taxon>
        <taxon>Bacillati</taxon>
        <taxon>Actinomycetota</taxon>
        <taxon>Actinomycetes</taxon>
        <taxon>Mycobacteriales</taxon>
        <taxon>Mycobacteriaceae</taxon>
        <taxon>Mycobacterium</taxon>
    </lineage>
</organism>
<proteinExistence type="inferred from homology"/>
<evidence type="ECO:0000313" key="6">
    <source>
        <dbReference type="Proteomes" id="UP000465866"/>
    </source>
</evidence>
<evidence type="ECO:0000313" key="5">
    <source>
        <dbReference type="EMBL" id="BBX47459.1"/>
    </source>
</evidence>
<evidence type="ECO:0000256" key="2">
    <source>
        <dbReference type="ARBA" id="ARBA00022801"/>
    </source>
</evidence>
<dbReference type="RefSeq" id="WP_163778230.1">
    <property type="nucleotide sequence ID" value="NZ_AP022569.1"/>
</dbReference>
<evidence type="ECO:0000259" key="4">
    <source>
        <dbReference type="Pfam" id="PF20789"/>
    </source>
</evidence>
<comment type="similarity">
    <text evidence="1">Belongs to the C/M/P thioester hydrolase family.</text>
</comment>
<keyword evidence="6" id="KW-1185">Reference proteome</keyword>
<dbReference type="InterPro" id="IPR029069">
    <property type="entry name" value="HotDog_dom_sf"/>
</dbReference>
<dbReference type="SUPFAM" id="SSF54637">
    <property type="entry name" value="Thioesterase/thiol ester dehydrase-isomerase"/>
    <property type="match status" value="2"/>
</dbReference>
<evidence type="ECO:0000256" key="1">
    <source>
        <dbReference type="ARBA" id="ARBA00006538"/>
    </source>
</evidence>
<evidence type="ECO:0000259" key="3">
    <source>
        <dbReference type="Pfam" id="PF13622"/>
    </source>
</evidence>
<dbReference type="CDD" id="cd03444">
    <property type="entry name" value="Thioesterase_II_repeat1"/>
    <property type="match status" value="1"/>
</dbReference>
<dbReference type="KEGG" id="mcoo:MCOO_34740"/>
<dbReference type="PANTHER" id="PTHR11066">
    <property type="entry name" value="ACYL-COA THIOESTERASE"/>
    <property type="match status" value="1"/>
</dbReference>
<protein>
    <submittedName>
        <fullName evidence="5">Acyl-CoA thioesterase II</fullName>
    </submittedName>
</protein>
<sequence>MTTESEQTHWSVAGLLDLFDARPDGENHFVADTGIAAEDERQVVEGTQVLAQVIVAVAKRFPEKSVRSAHAVFARAVLVGPPVEFDIDVVAEGRSTATALVSVTQNGRRAITVTTLLDVPSHDVIRHHLPRPEVTAPADANDGGMPMAGRELRLVDVVDVNSPDEVGPPELYAWLHYDPIPARDDLAKALIAYFTGHLGISTTMRAHEGIGTAQSHLTVSTAPMTVSVSFHEPVTWTGWLLYTHESTQVGAGMSYVRGAVHTEEGELIASFAQDALIRPLRTTDNAIKTEARL</sequence>
<gene>
    <name evidence="5" type="ORF">MCOO_34740</name>
</gene>
<dbReference type="PANTHER" id="PTHR11066:SF34">
    <property type="entry name" value="ACYL-COENZYME A THIOESTERASE 8"/>
    <property type="match status" value="1"/>
</dbReference>
<reference evidence="5 6" key="1">
    <citation type="journal article" date="2019" name="Emerg. Microbes Infect.">
        <title>Comprehensive subspecies identification of 175 nontuberculous mycobacteria species based on 7547 genomic profiles.</title>
        <authorList>
            <person name="Matsumoto Y."/>
            <person name="Kinjo T."/>
            <person name="Motooka D."/>
            <person name="Nabeya D."/>
            <person name="Jung N."/>
            <person name="Uechi K."/>
            <person name="Horii T."/>
            <person name="Iida T."/>
            <person name="Fujita J."/>
            <person name="Nakamura S."/>
        </authorList>
    </citation>
    <scope>NUCLEOTIDE SEQUENCE [LARGE SCALE GENOMIC DNA]</scope>
    <source>
        <strain evidence="5 6">JCM 12404</strain>
    </source>
</reference>
<keyword evidence="2" id="KW-0378">Hydrolase</keyword>
<accession>A0A7I7L0F2</accession>